<comment type="subcellular location">
    <subcellularLocation>
        <location evidence="2 9">Cytoplasm</location>
    </subcellularLocation>
    <subcellularLocation>
        <location evidence="1">Endoplasmic reticulum</location>
    </subcellularLocation>
</comment>
<dbReference type="InterPro" id="IPR031545">
    <property type="entry name" value="SRP72_TPR-like"/>
</dbReference>
<feature type="domain" description="Signal recognition particle SRP72 subunit RNA-binding" evidence="11">
    <location>
        <begin position="545"/>
        <end position="595"/>
    </location>
</feature>
<evidence type="ECO:0000256" key="3">
    <source>
        <dbReference type="ARBA" id="ARBA00007676"/>
    </source>
</evidence>
<dbReference type="Pfam" id="PF17004">
    <property type="entry name" value="SRP_TPR_like"/>
    <property type="match status" value="1"/>
</dbReference>
<sequence>MATAANTLSALLQRTSIDDHEEVLKACNASLKNSKGDLELQHVKFVALVKLDRYNDALRVLEEGGDRLKQRVPTERAYALYKIGDFEEAKIAAKRISEERGARHVEAQASYRSEDFANAAALYRNLAGSQTANESEENDLRINSGATDAQLEWTRRGDLVQKKKLGREDLEAFETAYNAACGSIARGELGQGEMLLKRARDLCNALDDLTDQEKIAELLPISVQQLYVVSKLGKIEEAETLASGIALEEITDLSTRQIAKNNKLALSSPSSNPYLSHRLFHSTEKPPKTDNLFRLQAERMQQNGLALDLLASKSNGVIKATGNILSNSIPTLSPHINNISVLNAAAHAQSQLAKLGLKQILPLLEKRPKDVGLVMTIVQLYVLTNNHGSAITVLDSLLKRLSESQTPSDQDVLYAPGLVALQVSLYTSQGRKSQIKTTLAKAASYWRHKSKPPTTLLQAAGLSLLNSSDPEHQSIARDVFSTLHTQDPGSKSATAGYVASHALTSSEMVSSEADTLTSVARLTVGIDVTALEEAGVPSLPSTSTTAASRKRALDDKPKPAKKRVRKSRLPKEYDPSKTPDPERWLPLKDRSTYRPKGRKGRQKAAEKTQGGMSGEKGAEAKAGGGEGVIKAAEKKPGGGQAKGKKKGKK</sequence>
<dbReference type="GeneID" id="59338570"/>
<evidence type="ECO:0000256" key="4">
    <source>
        <dbReference type="ARBA" id="ARBA00018350"/>
    </source>
</evidence>
<comment type="function">
    <text evidence="9">Component of the signal recognition particle (SRP) complex, a ribonucleoprotein complex that mediates the cotranslational targeting of secretory and membrane proteins to the endoplasmic reticulum (ER).</text>
</comment>
<feature type="region of interest" description="Disordered" evidence="10">
    <location>
        <begin position="537"/>
        <end position="649"/>
    </location>
</feature>
<name>A0A8H6CK23_9LECA</name>
<dbReference type="PANTHER" id="PTHR14094">
    <property type="entry name" value="SIGNAL RECOGNITION PARTICLE 72"/>
    <property type="match status" value="1"/>
</dbReference>
<keyword evidence="6" id="KW-0256">Endoplasmic reticulum</keyword>
<protein>
    <recommendedName>
        <fullName evidence="4 9">Signal recognition particle subunit SRP72</fullName>
    </recommendedName>
</protein>
<dbReference type="Gene3D" id="1.25.40.10">
    <property type="entry name" value="Tetratricopeptide repeat domain"/>
    <property type="match status" value="1"/>
</dbReference>
<keyword evidence="13" id="KW-1185">Reference proteome</keyword>
<dbReference type="GO" id="GO:0005783">
    <property type="term" value="C:endoplasmic reticulum"/>
    <property type="evidence" value="ECO:0007669"/>
    <property type="project" value="UniProtKB-SubCell"/>
</dbReference>
<proteinExistence type="inferred from homology"/>
<dbReference type="PANTHER" id="PTHR14094:SF9">
    <property type="entry name" value="SIGNAL RECOGNITION PARTICLE SUBUNIT SRP72"/>
    <property type="match status" value="1"/>
</dbReference>
<keyword evidence="5 9" id="KW-0963">Cytoplasm</keyword>
<comment type="similarity">
    <text evidence="3 9">Belongs to the SRP72 family.</text>
</comment>
<evidence type="ECO:0000256" key="9">
    <source>
        <dbReference type="PIRNR" id="PIRNR038922"/>
    </source>
</evidence>
<comment type="caution">
    <text evidence="12">The sequence shown here is derived from an EMBL/GenBank/DDBJ whole genome shotgun (WGS) entry which is preliminary data.</text>
</comment>
<keyword evidence="8 9" id="KW-0687">Ribonucleoprotein</keyword>
<evidence type="ECO:0000256" key="10">
    <source>
        <dbReference type="SAM" id="MobiDB-lite"/>
    </source>
</evidence>
<evidence type="ECO:0000256" key="8">
    <source>
        <dbReference type="ARBA" id="ARBA00023274"/>
    </source>
</evidence>
<dbReference type="InterPro" id="IPR026270">
    <property type="entry name" value="SRP72"/>
</dbReference>
<evidence type="ECO:0000256" key="6">
    <source>
        <dbReference type="ARBA" id="ARBA00022824"/>
    </source>
</evidence>
<evidence type="ECO:0000313" key="13">
    <source>
        <dbReference type="Proteomes" id="UP000593566"/>
    </source>
</evidence>
<accession>A0A8H6CK23</accession>
<dbReference type="AlphaFoldDB" id="A0A8H6CK23"/>
<evidence type="ECO:0000259" key="11">
    <source>
        <dbReference type="Pfam" id="PF08492"/>
    </source>
</evidence>
<organism evidence="12 13">
    <name type="scientific">Letharia lupina</name>
    <dbReference type="NCBI Taxonomy" id="560253"/>
    <lineage>
        <taxon>Eukaryota</taxon>
        <taxon>Fungi</taxon>
        <taxon>Dikarya</taxon>
        <taxon>Ascomycota</taxon>
        <taxon>Pezizomycotina</taxon>
        <taxon>Lecanoromycetes</taxon>
        <taxon>OSLEUM clade</taxon>
        <taxon>Lecanoromycetidae</taxon>
        <taxon>Lecanorales</taxon>
        <taxon>Lecanorineae</taxon>
        <taxon>Parmeliaceae</taxon>
        <taxon>Letharia</taxon>
    </lineage>
</organism>
<feature type="compositionally biased region" description="Basic residues" evidence="10">
    <location>
        <begin position="593"/>
        <end position="602"/>
    </location>
</feature>
<reference evidence="12 13" key="1">
    <citation type="journal article" date="2020" name="Genomics">
        <title>Complete, high-quality genomes from long-read metagenomic sequencing of two wolf lichen thalli reveals enigmatic genome architecture.</title>
        <authorList>
            <person name="McKenzie S.K."/>
            <person name="Walston R.F."/>
            <person name="Allen J.L."/>
        </authorList>
    </citation>
    <scope>NUCLEOTIDE SEQUENCE [LARGE SCALE GENOMIC DNA]</scope>
    <source>
        <strain evidence="12">WasteWater1</strain>
    </source>
</reference>
<evidence type="ECO:0000256" key="1">
    <source>
        <dbReference type="ARBA" id="ARBA00004240"/>
    </source>
</evidence>
<dbReference type="GO" id="GO:0043022">
    <property type="term" value="F:ribosome binding"/>
    <property type="evidence" value="ECO:0007669"/>
    <property type="project" value="TreeGrafter"/>
</dbReference>
<dbReference type="RefSeq" id="XP_037153850.1">
    <property type="nucleotide sequence ID" value="XM_037301033.1"/>
</dbReference>
<dbReference type="PIRSF" id="PIRSF038922">
    <property type="entry name" value="SRP72"/>
    <property type="match status" value="1"/>
</dbReference>
<dbReference type="InterPro" id="IPR013699">
    <property type="entry name" value="Signal_recog_part_SRP72_RNA-bd"/>
</dbReference>
<dbReference type="Pfam" id="PF08492">
    <property type="entry name" value="SRP72"/>
    <property type="match status" value="1"/>
</dbReference>
<evidence type="ECO:0000256" key="2">
    <source>
        <dbReference type="ARBA" id="ARBA00004496"/>
    </source>
</evidence>
<feature type="compositionally biased region" description="Basic residues" evidence="10">
    <location>
        <begin position="559"/>
        <end position="568"/>
    </location>
</feature>
<dbReference type="GO" id="GO:0006614">
    <property type="term" value="P:SRP-dependent cotranslational protein targeting to membrane"/>
    <property type="evidence" value="ECO:0007669"/>
    <property type="project" value="UniProtKB-UniRule"/>
</dbReference>
<evidence type="ECO:0000256" key="5">
    <source>
        <dbReference type="ARBA" id="ARBA00022490"/>
    </source>
</evidence>
<feature type="compositionally biased region" description="Basic and acidic residues" evidence="10">
    <location>
        <begin position="569"/>
        <end position="592"/>
    </location>
</feature>
<dbReference type="GO" id="GO:0008312">
    <property type="term" value="F:7S RNA binding"/>
    <property type="evidence" value="ECO:0007669"/>
    <property type="project" value="InterPro"/>
</dbReference>
<dbReference type="FunFam" id="1.25.40.10:FF:000512">
    <property type="entry name" value="Signal recognition particle subunit SRP72"/>
    <property type="match status" value="1"/>
</dbReference>
<keyword evidence="7 9" id="KW-0733">Signal recognition particle</keyword>
<evidence type="ECO:0000256" key="7">
    <source>
        <dbReference type="ARBA" id="ARBA00023135"/>
    </source>
</evidence>
<dbReference type="InterPro" id="IPR011990">
    <property type="entry name" value="TPR-like_helical_dom_sf"/>
</dbReference>
<dbReference type="EMBL" id="JACCJB010000008">
    <property type="protein sequence ID" value="KAF6224983.1"/>
    <property type="molecule type" value="Genomic_DNA"/>
</dbReference>
<dbReference type="GO" id="GO:0005786">
    <property type="term" value="C:signal recognition particle, endoplasmic reticulum targeting"/>
    <property type="evidence" value="ECO:0007669"/>
    <property type="project" value="UniProtKB-UniRule"/>
</dbReference>
<gene>
    <name evidence="12" type="ORF">HO133_010178</name>
</gene>
<evidence type="ECO:0000313" key="12">
    <source>
        <dbReference type="EMBL" id="KAF6224983.1"/>
    </source>
</evidence>
<dbReference type="SUPFAM" id="SSF48452">
    <property type="entry name" value="TPR-like"/>
    <property type="match status" value="1"/>
</dbReference>
<dbReference type="Proteomes" id="UP000593566">
    <property type="component" value="Unassembled WGS sequence"/>
</dbReference>